<dbReference type="EMBL" id="QGDO01000003">
    <property type="protein sequence ID" value="PWJ41866.1"/>
    <property type="molecule type" value="Genomic_DNA"/>
</dbReference>
<dbReference type="CDD" id="cd07961">
    <property type="entry name" value="Anticodon_Ia_Ile_ABEc"/>
    <property type="match status" value="1"/>
</dbReference>
<evidence type="ECO:0000256" key="8">
    <source>
        <dbReference type="HAMAP-Rule" id="MF_02003"/>
    </source>
</evidence>
<comment type="function">
    <text evidence="6 8">Catalyzes the attachment of isoleucine to tRNA(Ile). As IleRS can inadvertently accommodate and process structurally similar amino acids such as valine, to avoid such errors it has two additional distinct tRNA(Ile)-dependent editing activities. One activity is designated as 'pretransfer' editing and involves the hydrolysis of activated Val-AMP. The other activity is designated 'posttransfer' editing and involves deacylation of mischarged Val-tRNA(Ile).</text>
</comment>
<keyword evidence="8" id="KW-0963">Cytoplasm</keyword>
<dbReference type="GO" id="GO:0005524">
    <property type="term" value="F:ATP binding"/>
    <property type="evidence" value="ECO:0007669"/>
    <property type="project" value="UniProtKB-UniRule"/>
</dbReference>
<evidence type="ECO:0000313" key="12">
    <source>
        <dbReference type="Proteomes" id="UP000245535"/>
    </source>
</evidence>
<dbReference type="GO" id="GO:0006428">
    <property type="term" value="P:isoleucyl-tRNA aminoacylation"/>
    <property type="evidence" value="ECO:0007669"/>
    <property type="project" value="UniProtKB-UniRule"/>
</dbReference>
<dbReference type="SUPFAM" id="SSF52374">
    <property type="entry name" value="Nucleotidylyl transferase"/>
    <property type="match status" value="1"/>
</dbReference>
<dbReference type="InterPro" id="IPR023586">
    <property type="entry name" value="Ile-tRNA-ligase_type2"/>
</dbReference>
<dbReference type="InterPro" id="IPR033709">
    <property type="entry name" value="Anticodon_Ile_ABEc"/>
</dbReference>
<dbReference type="GO" id="GO:0008270">
    <property type="term" value="F:zinc ion binding"/>
    <property type="evidence" value="ECO:0007669"/>
    <property type="project" value="UniProtKB-UniRule"/>
</dbReference>
<name>A0A315Z8F8_SEDFL</name>
<comment type="caution">
    <text evidence="11">The sequence shown here is derived from an EMBL/GenBank/DDBJ whole genome shotgun (WGS) entry which is preliminary data.</text>
</comment>
<comment type="subcellular location">
    <subcellularLocation>
        <location evidence="8">Cytoplasm</location>
    </subcellularLocation>
</comment>
<dbReference type="AlphaFoldDB" id="A0A315Z8F8"/>
<dbReference type="GO" id="GO:0004822">
    <property type="term" value="F:isoleucine-tRNA ligase activity"/>
    <property type="evidence" value="ECO:0007669"/>
    <property type="project" value="UniProtKB-UniRule"/>
</dbReference>
<keyword evidence="4 8" id="KW-0648">Protein biosynthesis</keyword>
<feature type="short sequence motif" description="'HIGH' region" evidence="8">
    <location>
        <begin position="48"/>
        <end position="58"/>
    </location>
</feature>
<dbReference type="CDD" id="cd00818">
    <property type="entry name" value="IleRS_core"/>
    <property type="match status" value="1"/>
</dbReference>
<evidence type="ECO:0000256" key="7">
    <source>
        <dbReference type="ARBA" id="ARBA00048359"/>
    </source>
</evidence>
<feature type="short sequence motif" description="'KMSKS' region" evidence="8">
    <location>
        <begin position="672"/>
        <end position="676"/>
    </location>
</feature>
<dbReference type="InterPro" id="IPR013155">
    <property type="entry name" value="M/V/L/I-tRNA-synth_anticd-bd"/>
</dbReference>
<feature type="domain" description="Aminoacyl-tRNA synthetase class Ia" evidence="9">
    <location>
        <begin position="18"/>
        <end position="708"/>
    </location>
</feature>
<dbReference type="HAMAP" id="MF_02003">
    <property type="entry name" value="Ile_tRNA_synth_type2"/>
    <property type="match status" value="1"/>
</dbReference>
<organism evidence="11 12">
    <name type="scientific">Sediminitomix flava</name>
    <dbReference type="NCBI Taxonomy" id="379075"/>
    <lineage>
        <taxon>Bacteria</taxon>
        <taxon>Pseudomonadati</taxon>
        <taxon>Bacteroidota</taxon>
        <taxon>Cytophagia</taxon>
        <taxon>Cytophagales</taxon>
        <taxon>Flammeovirgaceae</taxon>
        <taxon>Sediminitomix</taxon>
    </lineage>
</organism>
<dbReference type="Pfam" id="PF19302">
    <property type="entry name" value="DUF5915"/>
    <property type="match status" value="1"/>
</dbReference>
<gene>
    <name evidence="8" type="primary">ileS</name>
    <name evidence="11" type="ORF">BC781_103116</name>
</gene>
<feature type="binding site" evidence="8">
    <location>
        <position position="675"/>
    </location>
    <ligand>
        <name>ATP</name>
        <dbReference type="ChEBI" id="CHEBI:30616"/>
    </ligand>
</feature>
<dbReference type="Proteomes" id="UP000245535">
    <property type="component" value="Unassembled WGS sequence"/>
</dbReference>
<dbReference type="InterPro" id="IPR009008">
    <property type="entry name" value="Val/Leu/Ile-tRNA-synth_edit"/>
</dbReference>
<evidence type="ECO:0000259" key="9">
    <source>
        <dbReference type="Pfam" id="PF00133"/>
    </source>
</evidence>
<dbReference type="OrthoDB" id="9810365at2"/>
<dbReference type="Gene3D" id="1.10.730.10">
    <property type="entry name" value="Isoleucyl-tRNA Synthetase, Domain 1"/>
    <property type="match status" value="1"/>
</dbReference>
<comment type="similarity">
    <text evidence="8">Belongs to the class-I aminoacyl-tRNA synthetase family. IleS type 2 subfamily.</text>
</comment>
<keyword evidence="3 8" id="KW-0067">ATP-binding</keyword>
<dbReference type="SUPFAM" id="SSF47323">
    <property type="entry name" value="Anticodon-binding domain of a subclass of class I aminoacyl-tRNA synthetases"/>
    <property type="match status" value="2"/>
</dbReference>
<evidence type="ECO:0000256" key="1">
    <source>
        <dbReference type="ARBA" id="ARBA00022598"/>
    </source>
</evidence>
<comment type="subunit">
    <text evidence="8">Monomer.</text>
</comment>
<proteinExistence type="inferred from homology"/>
<evidence type="ECO:0000256" key="6">
    <source>
        <dbReference type="ARBA" id="ARBA00025217"/>
    </source>
</evidence>
<dbReference type="Gene3D" id="3.40.50.620">
    <property type="entry name" value="HUPs"/>
    <property type="match status" value="2"/>
</dbReference>
<evidence type="ECO:0000259" key="10">
    <source>
        <dbReference type="Pfam" id="PF08264"/>
    </source>
</evidence>
<sequence>MSYKEYKGLDLVQINKDIRKFWEENNVFQKSVETREGHPSFVFYEGPPSANGAPGIHHVMGRTVKDIFCRYKTLKGFKVSRKGGWDTHGLPVELKVEKELGITKEDIGTKISVAEYNAACKQTVMEFKEQWDELTQQMGYWVDLDNPYITFDPKYMESLWALLKKLYNKDLLYKGYTIQPYSPAAGTGLSSHELNQPGCYRDVKDTTVTGQFKVTRDEKSEELFTDVHGELFFLAWTTTPWTLSSNAALAVGEKITYAKVATYNQYTHEPITVILAKERIDSYFSKKQKDADFDTYQAGDKVIPFKVLGEYTGKELVDIRYEQLLPYVQPLTDADKAFKVIPGDFVTTEDGTGIVHIAPTFGADDQRVAKLAGVPAIVITDEKGNELPLVDKTGRYVAEMGEFGGQFVKAEYEDDEVSGAKDYKSMDVRLAIKLKEENRAFDVKKYEHSYPHCWRTDKPILYYPLDSWFIRTTSVKDKLVELNKTINWKPAATGTGRFGNWLENLVDWNLSRSRYWGTPLPIWRNEEGTEEKCIGSIEELRAEIKKAVEAGVMPADSEYIVDGELIEDIDLHRPHVDHLILVSDKGEAMTRETDLIDVWFDSGAMPFAQWHYPFENEDIFKESFPADFIAEGVDQTRGWFFTLHAIATMIEEKVAFKNVISNGLVLDKNGDKMSKRTGNVINPFETMDKYGADAARWYMIENASPWDNLKFALAGVEETRRKFFGTLYNTYSFFSLYANLDNFTYAEAPVAMEERTESDRWIISKLHSLVKEVEACFDDMEPTKSARAIQSFVIDDMSNWYVRLNRKRFWKGEYGQDKMAAYQTLFECLITVSKLMSPIAPFFADRLFQDLNEVAKQEDAISVHTAFFPKVEESFIDTDLEEKMALAQNISSLTHSIRKKERLKVRQPLSRILVPVINAHVIEQIKHVEEIIKSETNIKHVEFLTEENAGMFVKKIKPNFPVLGKKYGKLMKGISAEINKLDQDGINTFEQSGSLNFDVNGEAVNLTLEDVMIESDDIPGWAIAKDQGITVALDITLSDELKEEGIARDLVNKIQNMRKDMGLEVQDKIDVAIEKGEELVVKAVENYGDYISVETQIINLKLEDAVANAEEIDLDGISVKLSVAKN</sequence>
<dbReference type="InterPro" id="IPR009080">
    <property type="entry name" value="tRNAsynth_Ia_anticodon-bd"/>
</dbReference>
<keyword evidence="1 8" id="KW-0436">Ligase</keyword>
<evidence type="ECO:0000256" key="3">
    <source>
        <dbReference type="ARBA" id="ARBA00022840"/>
    </source>
</evidence>
<dbReference type="Pfam" id="PF00133">
    <property type="entry name" value="tRNA-synt_1"/>
    <property type="match status" value="1"/>
</dbReference>
<dbReference type="GO" id="GO:0002161">
    <property type="term" value="F:aminoacyl-tRNA deacylase activity"/>
    <property type="evidence" value="ECO:0007669"/>
    <property type="project" value="InterPro"/>
</dbReference>
<dbReference type="GO" id="GO:0000049">
    <property type="term" value="F:tRNA binding"/>
    <property type="evidence" value="ECO:0007669"/>
    <property type="project" value="InterPro"/>
</dbReference>
<dbReference type="RefSeq" id="WP_109618278.1">
    <property type="nucleotide sequence ID" value="NZ_QGDO01000003.1"/>
</dbReference>
<comment type="catalytic activity">
    <reaction evidence="7 8">
        <text>tRNA(Ile) + L-isoleucine + ATP = L-isoleucyl-tRNA(Ile) + AMP + diphosphate</text>
        <dbReference type="Rhea" id="RHEA:11060"/>
        <dbReference type="Rhea" id="RHEA-COMP:9666"/>
        <dbReference type="Rhea" id="RHEA-COMP:9695"/>
        <dbReference type="ChEBI" id="CHEBI:30616"/>
        <dbReference type="ChEBI" id="CHEBI:33019"/>
        <dbReference type="ChEBI" id="CHEBI:58045"/>
        <dbReference type="ChEBI" id="CHEBI:78442"/>
        <dbReference type="ChEBI" id="CHEBI:78528"/>
        <dbReference type="ChEBI" id="CHEBI:456215"/>
        <dbReference type="EC" id="6.1.1.5"/>
    </reaction>
</comment>
<dbReference type="SUPFAM" id="SSF50677">
    <property type="entry name" value="ValRS/IleRS/LeuRS editing domain"/>
    <property type="match status" value="1"/>
</dbReference>
<protein>
    <recommendedName>
        <fullName evidence="8">Isoleucine--tRNA ligase</fullName>
        <ecNumber evidence="8">6.1.1.5</ecNumber>
    </recommendedName>
    <alternativeName>
        <fullName evidence="8">Isoleucyl-tRNA synthetase</fullName>
        <shortName evidence="8">IleRS</shortName>
    </alternativeName>
</protein>
<evidence type="ECO:0000256" key="5">
    <source>
        <dbReference type="ARBA" id="ARBA00023146"/>
    </source>
</evidence>
<evidence type="ECO:0000313" key="11">
    <source>
        <dbReference type="EMBL" id="PWJ41866.1"/>
    </source>
</evidence>
<keyword evidence="12" id="KW-1185">Reference proteome</keyword>
<dbReference type="InterPro" id="IPR002301">
    <property type="entry name" value="Ile-tRNA-ligase"/>
</dbReference>
<keyword evidence="8" id="KW-0479">Metal-binding</keyword>
<dbReference type="PANTHER" id="PTHR42780">
    <property type="entry name" value="SOLEUCYL-TRNA SYNTHETASE"/>
    <property type="match status" value="1"/>
</dbReference>
<evidence type="ECO:0000256" key="4">
    <source>
        <dbReference type="ARBA" id="ARBA00022917"/>
    </source>
</evidence>
<keyword evidence="5 8" id="KW-0030">Aminoacyl-tRNA synthetase</keyword>
<dbReference type="EC" id="6.1.1.5" evidence="8"/>
<dbReference type="InterPro" id="IPR014729">
    <property type="entry name" value="Rossmann-like_a/b/a_fold"/>
</dbReference>
<dbReference type="NCBIfam" id="TIGR00392">
    <property type="entry name" value="ileS"/>
    <property type="match status" value="1"/>
</dbReference>
<dbReference type="PANTHER" id="PTHR42780:SF1">
    <property type="entry name" value="ISOLEUCINE--TRNA LIGASE, CYTOPLASMIC"/>
    <property type="match status" value="1"/>
</dbReference>
<keyword evidence="2 8" id="KW-0547">Nucleotide-binding</keyword>
<comment type="domain">
    <text evidence="8">IleRS has two distinct active sites: one for aminoacylation and one for editing. The misactivated valine is translocated from the active site to the editing site, which sterically excludes the correctly activated isoleucine. The single editing site contains two valyl binding pockets, one specific for each substrate (Val-AMP or Val-tRNA(Ile)).</text>
</comment>
<reference evidence="11 12" key="1">
    <citation type="submission" date="2018-03" db="EMBL/GenBank/DDBJ databases">
        <title>Genomic Encyclopedia of Archaeal and Bacterial Type Strains, Phase II (KMG-II): from individual species to whole genera.</title>
        <authorList>
            <person name="Goeker M."/>
        </authorList>
    </citation>
    <scope>NUCLEOTIDE SEQUENCE [LARGE SCALE GENOMIC DNA]</scope>
    <source>
        <strain evidence="11 12">DSM 28229</strain>
    </source>
</reference>
<dbReference type="Gene3D" id="3.90.740.10">
    <property type="entry name" value="Valyl/Leucyl/Isoleucyl-tRNA synthetase, editing domain"/>
    <property type="match status" value="1"/>
</dbReference>
<dbReference type="PRINTS" id="PR00984">
    <property type="entry name" value="TRNASYNTHILE"/>
</dbReference>
<dbReference type="Pfam" id="PF08264">
    <property type="entry name" value="Anticodon_1"/>
    <property type="match status" value="1"/>
</dbReference>
<accession>A0A315Z8F8</accession>
<comment type="cofactor">
    <cofactor evidence="8">
        <name>Zn(2+)</name>
        <dbReference type="ChEBI" id="CHEBI:29105"/>
    </cofactor>
</comment>
<dbReference type="GO" id="GO:0005737">
    <property type="term" value="C:cytoplasm"/>
    <property type="evidence" value="ECO:0007669"/>
    <property type="project" value="UniProtKB-SubCell"/>
</dbReference>
<dbReference type="InterPro" id="IPR002300">
    <property type="entry name" value="aa-tRNA-synth_Ia"/>
</dbReference>
<keyword evidence="8" id="KW-0862">Zinc</keyword>
<feature type="domain" description="Methionyl/Valyl/Leucyl/Isoleucyl-tRNA synthetase anticodon-binding" evidence="10">
    <location>
        <begin position="759"/>
        <end position="911"/>
    </location>
</feature>
<evidence type="ECO:0000256" key="2">
    <source>
        <dbReference type="ARBA" id="ARBA00022741"/>
    </source>
</evidence>